<sequence>MSEPPPLPPSYEEAILGRPHTIAAPVVIHPYPPTTCLHYYVFQESSAPSAVPQVLSYPGSLASAAPTLPTTLYEWRRCGLDLITNLHQVHISARLGDSYIFTDNSKSLLYSATIEMDTQCICCSVPRG</sequence>
<accession>A0AAW0WR00</accession>
<evidence type="ECO:0000313" key="1">
    <source>
        <dbReference type="EMBL" id="KAK8729706.1"/>
    </source>
</evidence>
<organism evidence="1 2">
    <name type="scientific">Cherax quadricarinatus</name>
    <name type="common">Australian red claw crayfish</name>
    <dbReference type="NCBI Taxonomy" id="27406"/>
    <lineage>
        <taxon>Eukaryota</taxon>
        <taxon>Metazoa</taxon>
        <taxon>Ecdysozoa</taxon>
        <taxon>Arthropoda</taxon>
        <taxon>Crustacea</taxon>
        <taxon>Multicrustacea</taxon>
        <taxon>Malacostraca</taxon>
        <taxon>Eumalacostraca</taxon>
        <taxon>Eucarida</taxon>
        <taxon>Decapoda</taxon>
        <taxon>Pleocyemata</taxon>
        <taxon>Astacidea</taxon>
        <taxon>Parastacoidea</taxon>
        <taxon>Parastacidae</taxon>
        <taxon>Cherax</taxon>
    </lineage>
</organism>
<proteinExistence type="predicted"/>
<dbReference type="EMBL" id="JARKIK010000066">
    <property type="protein sequence ID" value="KAK8729706.1"/>
    <property type="molecule type" value="Genomic_DNA"/>
</dbReference>
<comment type="caution">
    <text evidence="1">The sequence shown here is derived from an EMBL/GenBank/DDBJ whole genome shotgun (WGS) entry which is preliminary data.</text>
</comment>
<gene>
    <name evidence="1" type="ORF">OTU49_008281</name>
</gene>
<dbReference type="Proteomes" id="UP001445076">
    <property type="component" value="Unassembled WGS sequence"/>
</dbReference>
<evidence type="ECO:0000313" key="2">
    <source>
        <dbReference type="Proteomes" id="UP001445076"/>
    </source>
</evidence>
<keyword evidence="2" id="KW-1185">Reference proteome</keyword>
<dbReference type="AlphaFoldDB" id="A0AAW0WR00"/>
<protein>
    <submittedName>
        <fullName evidence="1">Uncharacterized protein</fullName>
    </submittedName>
</protein>
<reference evidence="1 2" key="1">
    <citation type="journal article" date="2024" name="BMC Genomics">
        <title>Genome assembly of redclaw crayfish (Cherax quadricarinatus) provides insights into its immune adaptation and hypoxia tolerance.</title>
        <authorList>
            <person name="Liu Z."/>
            <person name="Zheng J."/>
            <person name="Li H."/>
            <person name="Fang K."/>
            <person name="Wang S."/>
            <person name="He J."/>
            <person name="Zhou D."/>
            <person name="Weng S."/>
            <person name="Chi M."/>
            <person name="Gu Z."/>
            <person name="He J."/>
            <person name="Li F."/>
            <person name="Wang M."/>
        </authorList>
    </citation>
    <scope>NUCLEOTIDE SEQUENCE [LARGE SCALE GENOMIC DNA]</scope>
    <source>
        <strain evidence="1">ZL_2023a</strain>
    </source>
</reference>
<feature type="non-terminal residue" evidence="1">
    <location>
        <position position="128"/>
    </location>
</feature>
<name>A0AAW0WR00_CHEQU</name>